<sequence length="1002" mass="117750">MSLFPAYQDKHCESTNSPNTHGAGDDNGDDGASTSWLKNSSYKINNVSAIKRIIISSSDSSDCEVVDTVDLTKKVYPLISLDSDVEVTTTENKNTLQSTKKHKKKKHKSDKHKKQKIKQEYGVEGIFFEDTGDKGNLKVDTLCSRARPLYDLSEKTLGFIKYKSHKNKESMKRYYFHNKKHIKIKKHKMLIKKTKTDTTNDDDNNTEEFDYFLNDKASKDEEKKLKIKEFNEKLSNEPNNINLWLEYINYNDDDNDTNNTIDDNTKIEKKNTEKMLNYQRKLSITEKALEKNKTSIELLKLKLYLMSELIPSDQYSEQLEKLLKNDYGNIIIWQALISSRRSSLSICTVEKIIKLYSNCFETKHKWLRVTQENYDDRLLEMLYNLLIFLRHTGCWEKMWEIIRLNLSLNINYKNTQYLKYLFDEKKLIDMEEIILASKLPLNQLWLRVELLRENCHWISVTKDKIDLIGDSNRFVSTEEIAEFINPLLSKNSNIRMAILSLLSLKIPLLPTRHCAIKDLKFEESYWCIDSVESILPMIYPCVGEISGHEKRCLMGKKLLESGITSGPQYLCYHPAQEFYIAFIRDVFFSIADNLSMNDKINIYIWWLRFERMLIVIQKNNNQNSDKGFKKLKSIIKDFLKKEDNRNNLYYYKEYALIEKEMGKFDNCLSILETAIKIKDNILNNLTIFDDKIAVLNLYRSLVETLLDARHWNDDTTSKILQVFSQMSSGQSEEESLDLTELFFNKCYVEFINDSPTLSQNSMTIFYTNFYCDAVTCYCYFLYIKNNDIKKISEIFERCLEKTNDNPQLQEIFYESQVSLFQFICQRKELKICFLEKYLNEALNKYPDNFYLLSVFASIESEMPNWNIGIKNGHNNRVYSTLALCLAGRARLESPVCVDDPIAKTAALNKLLHFYKRQMRIVEIRRCPLIWRLYMLLLREHDLCEKKGEEIYHESVASCPWARCIYIDAASIAPQNLTQIQDVIREKDLRMHVTPEELDILRE</sequence>
<dbReference type="Proteomes" id="UP000639338">
    <property type="component" value="Unassembled WGS sequence"/>
</dbReference>
<evidence type="ECO:0000313" key="5">
    <source>
        <dbReference type="EMBL" id="KAF7993786.1"/>
    </source>
</evidence>
<name>A0A834XX82_APHGI</name>
<dbReference type="AlphaFoldDB" id="A0A834XX82"/>
<dbReference type="PANTHER" id="PTHR13471">
    <property type="entry name" value="TETRATRICOPEPTIDE-LIKE HELICAL"/>
    <property type="match status" value="1"/>
</dbReference>
<reference evidence="5 6" key="1">
    <citation type="submission" date="2020-08" db="EMBL/GenBank/DDBJ databases">
        <title>Aphidius gifuensis genome sequencing and assembly.</title>
        <authorList>
            <person name="Du Z."/>
        </authorList>
    </citation>
    <scope>NUCLEOTIDE SEQUENCE [LARGE SCALE GENOMIC DNA]</scope>
    <source>
        <strain evidence="5">YNYX2018</strain>
        <tissue evidence="5">Adults</tissue>
    </source>
</reference>
<evidence type="ECO:0000256" key="2">
    <source>
        <dbReference type="ARBA" id="ARBA00009265"/>
    </source>
</evidence>
<dbReference type="GO" id="GO:1902369">
    <property type="term" value="P:negative regulation of RNA catabolic process"/>
    <property type="evidence" value="ECO:0007669"/>
    <property type="project" value="TreeGrafter"/>
</dbReference>
<keyword evidence="6" id="KW-1185">Reference proteome</keyword>
<dbReference type="InterPro" id="IPR013633">
    <property type="entry name" value="NRDE-2"/>
</dbReference>
<accession>A0A834XX82</accession>
<comment type="subcellular location">
    <subcellularLocation>
        <location evidence="1">Nucleus</location>
    </subcellularLocation>
</comment>
<keyword evidence="3" id="KW-0539">Nucleus</keyword>
<evidence type="ECO:0000256" key="4">
    <source>
        <dbReference type="SAM" id="MobiDB-lite"/>
    </source>
</evidence>
<evidence type="ECO:0008006" key="7">
    <source>
        <dbReference type="Google" id="ProtNLM"/>
    </source>
</evidence>
<proteinExistence type="inferred from homology"/>
<comment type="caution">
    <text evidence="5">The sequence shown here is derived from an EMBL/GenBank/DDBJ whole genome shotgun (WGS) entry which is preliminary data.</text>
</comment>
<dbReference type="GO" id="GO:0031048">
    <property type="term" value="P:regulatory ncRNA-mediated heterochromatin formation"/>
    <property type="evidence" value="ECO:0007669"/>
    <property type="project" value="TreeGrafter"/>
</dbReference>
<dbReference type="EMBL" id="JACMRX010000003">
    <property type="protein sequence ID" value="KAF7993786.1"/>
    <property type="molecule type" value="Genomic_DNA"/>
</dbReference>
<feature type="region of interest" description="Disordered" evidence="4">
    <location>
        <begin position="1"/>
        <end position="32"/>
    </location>
</feature>
<protein>
    <recommendedName>
        <fullName evidence="7">Protein NRDE2 homolog</fullName>
    </recommendedName>
</protein>
<evidence type="ECO:0000256" key="1">
    <source>
        <dbReference type="ARBA" id="ARBA00004123"/>
    </source>
</evidence>
<gene>
    <name evidence="5" type="ORF">HCN44_010393</name>
</gene>
<organism evidence="5 6">
    <name type="scientific">Aphidius gifuensis</name>
    <name type="common">Parasitoid wasp</name>
    <dbReference type="NCBI Taxonomy" id="684658"/>
    <lineage>
        <taxon>Eukaryota</taxon>
        <taxon>Metazoa</taxon>
        <taxon>Ecdysozoa</taxon>
        <taxon>Arthropoda</taxon>
        <taxon>Hexapoda</taxon>
        <taxon>Insecta</taxon>
        <taxon>Pterygota</taxon>
        <taxon>Neoptera</taxon>
        <taxon>Endopterygota</taxon>
        <taxon>Hymenoptera</taxon>
        <taxon>Apocrita</taxon>
        <taxon>Ichneumonoidea</taxon>
        <taxon>Braconidae</taxon>
        <taxon>Aphidiinae</taxon>
        <taxon>Aphidius</taxon>
    </lineage>
</organism>
<dbReference type="OrthoDB" id="297219at2759"/>
<dbReference type="PANTHER" id="PTHR13471:SF0">
    <property type="entry name" value="NUCLEAR EXOSOME REGULATOR NRDE2"/>
    <property type="match status" value="1"/>
</dbReference>
<dbReference type="Pfam" id="PF08424">
    <property type="entry name" value="NRDE-2"/>
    <property type="match status" value="1"/>
</dbReference>
<evidence type="ECO:0000256" key="3">
    <source>
        <dbReference type="ARBA" id="ARBA00023242"/>
    </source>
</evidence>
<evidence type="ECO:0000313" key="6">
    <source>
        <dbReference type="Proteomes" id="UP000639338"/>
    </source>
</evidence>
<comment type="similarity">
    <text evidence="2">Belongs to the NRDE2 family.</text>
</comment>
<feature type="compositionally biased region" description="Basic residues" evidence="4">
    <location>
        <begin position="99"/>
        <end position="115"/>
    </location>
</feature>
<feature type="region of interest" description="Disordered" evidence="4">
    <location>
        <begin position="92"/>
        <end position="115"/>
    </location>
</feature>
<dbReference type="GO" id="GO:0071013">
    <property type="term" value="C:catalytic step 2 spliceosome"/>
    <property type="evidence" value="ECO:0007669"/>
    <property type="project" value="TreeGrafter"/>
</dbReference>